<comment type="subcellular location">
    <subcellularLocation>
        <location evidence="13">Cell membrane</location>
        <topology evidence="13">Single-pass membrane protein</topology>
    </subcellularLocation>
    <subcellularLocation>
        <location evidence="12">Endomembrane system</location>
        <topology evidence="12">Single-pass membrane protein</topology>
    </subcellularLocation>
</comment>
<dbReference type="NCBIfam" id="TIGR01144">
    <property type="entry name" value="ATP_synt_b"/>
    <property type="match status" value="1"/>
</dbReference>
<keyword evidence="8 13" id="KW-0406">Ion transport</keyword>
<evidence type="ECO:0000256" key="10">
    <source>
        <dbReference type="ARBA" id="ARBA00023310"/>
    </source>
</evidence>
<evidence type="ECO:0000256" key="1">
    <source>
        <dbReference type="ARBA" id="ARBA00005513"/>
    </source>
</evidence>
<evidence type="ECO:0000256" key="3">
    <source>
        <dbReference type="ARBA" id="ARBA00022475"/>
    </source>
</evidence>
<organism evidence="16 17">
    <name type="scientific">Paenibacillus abyssi</name>
    <dbReference type="NCBI Taxonomy" id="1340531"/>
    <lineage>
        <taxon>Bacteria</taxon>
        <taxon>Bacillati</taxon>
        <taxon>Bacillota</taxon>
        <taxon>Bacilli</taxon>
        <taxon>Bacillales</taxon>
        <taxon>Paenibacillaceae</taxon>
        <taxon>Paenibacillus</taxon>
    </lineage>
</organism>
<evidence type="ECO:0000256" key="14">
    <source>
        <dbReference type="RuleBase" id="RU003848"/>
    </source>
</evidence>
<comment type="function">
    <text evidence="13">Component of the F(0) channel, it forms part of the peripheral stalk, linking F(1) to F(0).</text>
</comment>
<dbReference type="InterPro" id="IPR005864">
    <property type="entry name" value="ATP_synth_F0_bsu_bac"/>
</dbReference>
<evidence type="ECO:0000313" key="16">
    <source>
        <dbReference type="EMBL" id="GGF91900.1"/>
    </source>
</evidence>
<evidence type="ECO:0000256" key="4">
    <source>
        <dbReference type="ARBA" id="ARBA00022547"/>
    </source>
</evidence>
<dbReference type="InterPro" id="IPR002146">
    <property type="entry name" value="ATP_synth_b/b'su_bac/chlpt"/>
</dbReference>
<dbReference type="GO" id="GO:0046933">
    <property type="term" value="F:proton-transporting ATP synthase activity, rotational mechanism"/>
    <property type="evidence" value="ECO:0007669"/>
    <property type="project" value="UniProtKB-UniRule"/>
</dbReference>
<evidence type="ECO:0000256" key="8">
    <source>
        <dbReference type="ARBA" id="ARBA00023065"/>
    </source>
</evidence>
<reference evidence="16" key="2">
    <citation type="submission" date="2020-09" db="EMBL/GenBank/DDBJ databases">
        <authorList>
            <person name="Sun Q."/>
            <person name="Zhou Y."/>
        </authorList>
    </citation>
    <scope>NUCLEOTIDE SEQUENCE</scope>
    <source>
        <strain evidence="16">CGMCC 1.12987</strain>
    </source>
</reference>
<dbReference type="RefSeq" id="WP_188528983.1">
    <property type="nucleotide sequence ID" value="NZ_BMGR01000002.1"/>
</dbReference>
<evidence type="ECO:0000313" key="17">
    <source>
        <dbReference type="Proteomes" id="UP000644756"/>
    </source>
</evidence>
<proteinExistence type="inferred from homology"/>
<evidence type="ECO:0000256" key="11">
    <source>
        <dbReference type="ARBA" id="ARBA00025198"/>
    </source>
</evidence>
<keyword evidence="6 13" id="KW-0375">Hydrogen ion transport</keyword>
<dbReference type="GO" id="GO:0046961">
    <property type="term" value="F:proton-transporting ATPase activity, rotational mechanism"/>
    <property type="evidence" value="ECO:0007669"/>
    <property type="project" value="TreeGrafter"/>
</dbReference>
<dbReference type="AlphaFoldDB" id="A0A917CMA2"/>
<dbReference type="InterPro" id="IPR050059">
    <property type="entry name" value="ATP_synthase_B_chain"/>
</dbReference>
<evidence type="ECO:0000256" key="9">
    <source>
        <dbReference type="ARBA" id="ARBA00023136"/>
    </source>
</evidence>
<accession>A0A917CMA2</accession>
<name>A0A917CMA2_9BACL</name>
<dbReference type="Proteomes" id="UP000644756">
    <property type="component" value="Unassembled WGS sequence"/>
</dbReference>
<evidence type="ECO:0000256" key="2">
    <source>
        <dbReference type="ARBA" id="ARBA00022448"/>
    </source>
</evidence>
<evidence type="ECO:0000256" key="12">
    <source>
        <dbReference type="ARBA" id="ARBA00037847"/>
    </source>
</evidence>
<comment type="similarity">
    <text evidence="1 13 14">Belongs to the ATPase B chain family.</text>
</comment>
<dbReference type="GO" id="GO:0012505">
    <property type="term" value="C:endomembrane system"/>
    <property type="evidence" value="ECO:0007669"/>
    <property type="project" value="UniProtKB-SubCell"/>
</dbReference>
<gene>
    <name evidence="13 16" type="primary">atpF</name>
    <name evidence="16" type="ORF">GCM10010916_06550</name>
</gene>
<evidence type="ECO:0000256" key="15">
    <source>
        <dbReference type="SAM" id="Coils"/>
    </source>
</evidence>
<keyword evidence="15" id="KW-0175">Coiled coil</keyword>
<keyword evidence="10 13" id="KW-0066">ATP synthesis</keyword>
<keyword evidence="3 13" id="KW-1003">Cell membrane</keyword>
<feature type="coiled-coil region" evidence="15">
    <location>
        <begin position="38"/>
        <end position="116"/>
    </location>
</feature>
<dbReference type="EMBL" id="BMGR01000002">
    <property type="protein sequence ID" value="GGF91900.1"/>
    <property type="molecule type" value="Genomic_DNA"/>
</dbReference>
<dbReference type="CDD" id="cd06503">
    <property type="entry name" value="ATP-synt_Fo_b"/>
    <property type="match status" value="1"/>
</dbReference>
<evidence type="ECO:0000256" key="6">
    <source>
        <dbReference type="ARBA" id="ARBA00022781"/>
    </source>
</evidence>
<comment type="caution">
    <text evidence="16">The sequence shown here is derived from an EMBL/GenBank/DDBJ whole genome shotgun (WGS) entry which is preliminary data.</text>
</comment>
<protein>
    <recommendedName>
        <fullName evidence="13">ATP synthase subunit b</fullName>
    </recommendedName>
    <alternativeName>
        <fullName evidence="13">ATP synthase F(0) sector subunit b</fullName>
    </alternativeName>
    <alternativeName>
        <fullName evidence="13">ATPase subunit I</fullName>
    </alternativeName>
    <alternativeName>
        <fullName evidence="13">F-type ATPase subunit b</fullName>
        <shortName evidence="13">F-ATPase subunit b</shortName>
    </alternativeName>
</protein>
<dbReference type="Pfam" id="PF00430">
    <property type="entry name" value="ATP-synt_B"/>
    <property type="match status" value="1"/>
</dbReference>
<keyword evidence="4 13" id="KW-0138">CF(0)</keyword>
<dbReference type="PANTHER" id="PTHR33445:SF1">
    <property type="entry name" value="ATP SYNTHASE SUBUNIT B"/>
    <property type="match status" value="1"/>
</dbReference>
<dbReference type="InterPro" id="IPR028987">
    <property type="entry name" value="ATP_synth_B-like_membr_sf"/>
</dbReference>
<evidence type="ECO:0000256" key="7">
    <source>
        <dbReference type="ARBA" id="ARBA00022989"/>
    </source>
</evidence>
<comment type="function">
    <text evidence="11 13">F(1)F(0) ATP synthase produces ATP from ADP in the presence of a proton or sodium gradient. F-type ATPases consist of two structural domains, F(1) containing the extramembraneous catalytic core and F(0) containing the membrane proton channel, linked together by a central stalk and a peripheral stalk. During catalysis, ATP synthesis in the catalytic domain of F(1) is coupled via a rotary mechanism of the central stalk subunits to proton translocation.</text>
</comment>
<dbReference type="Gene3D" id="1.20.5.620">
    <property type="entry name" value="F1F0 ATP synthase subunit B, membrane domain"/>
    <property type="match status" value="1"/>
</dbReference>
<keyword evidence="17" id="KW-1185">Reference proteome</keyword>
<dbReference type="SUPFAM" id="SSF81573">
    <property type="entry name" value="F1F0 ATP synthase subunit B, membrane domain"/>
    <property type="match status" value="1"/>
</dbReference>
<dbReference type="HAMAP" id="MF_01398">
    <property type="entry name" value="ATP_synth_b_bprime"/>
    <property type="match status" value="1"/>
</dbReference>
<dbReference type="GO" id="GO:0005886">
    <property type="term" value="C:plasma membrane"/>
    <property type="evidence" value="ECO:0007669"/>
    <property type="project" value="UniProtKB-SubCell"/>
</dbReference>
<dbReference type="GO" id="GO:0045259">
    <property type="term" value="C:proton-transporting ATP synthase complex"/>
    <property type="evidence" value="ECO:0007669"/>
    <property type="project" value="UniProtKB-KW"/>
</dbReference>
<evidence type="ECO:0000256" key="5">
    <source>
        <dbReference type="ARBA" id="ARBA00022692"/>
    </source>
</evidence>
<dbReference type="PANTHER" id="PTHR33445">
    <property type="entry name" value="ATP SYNTHASE SUBUNIT B', CHLOROPLASTIC"/>
    <property type="match status" value="1"/>
</dbReference>
<sequence length="161" mass="18183">MEFVWTSTVIAIVAFVLLYFLLNKYAFGPLFGIMEKRRELVQEQISSAENNRKQAEQHLEEQKQALQQARKDAYEIIEQAKTTSTKQADVIIESAKAEASRLKEEAVQDIQTEKNKALAAVRSEVSGLSVKIASKILDKQIDQKAQEQLVDQYLNEVGGKP</sequence>
<reference evidence="16" key="1">
    <citation type="journal article" date="2014" name="Int. J. Syst. Evol. Microbiol.">
        <title>Complete genome sequence of Corynebacterium casei LMG S-19264T (=DSM 44701T), isolated from a smear-ripened cheese.</title>
        <authorList>
            <consortium name="US DOE Joint Genome Institute (JGI-PGF)"/>
            <person name="Walter F."/>
            <person name="Albersmeier A."/>
            <person name="Kalinowski J."/>
            <person name="Ruckert C."/>
        </authorList>
    </citation>
    <scope>NUCLEOTIDE SEQUENCE</scope>
    <source>
        <strain evidence="16">CGMCC 1.12987</strain>
    </source>
</reference>
<keyword evidence="9 13" id="KW-0472">Membrane</keyword>
<keyword evidence="2 13" id="KW-0813">Transport</keyword>
<evidence type="ECO:0000256" key="13">
    <source>
        <dbReference type="HAMAP-Rule" id="MF_01398"/>
    </source>
</evidence>
<keyword evidence="7 13" id="KW-1133">Transmembrane helix</keyword>
<feature type="transmembrane region" description="Helical" evidence="13">
    <location>
        <begin position="6"/>
        <end position="27"/>
    </location>
</feature>
<comment type="subunit">
    <text evidence="13">F-type ATPases have 2 components, F(1) - the catalytic core - and F(0) - the membrane proton channel. F(1) has five subunits: alpha(3), beta(3), gamma(1), delta(1), epsilon(1). F(0) has three main subunits: a(1), b(2) and c(10-14). The alpha and beta chains form an alternating ring which encloses part of the gamma chain. F(1) is attached to F(0) by a central stalk formed by the gamma and epsilon chains, while a peripheral stalk is formed by the delta and b chains.</text>
</comment>
<keyword evidence="5 13" id="KW-0812">Transmembrane</keyword>